<dbReference type="RefSeq" id="WP_282586825.1">
    <property type="nucleotide sequence ID" value="NZ_JAMOIM010000015.1"/>
</dbReference>
<feature type="domain" description="ABC transporter" evidence="10">
    <location>
        <begin position="4"/>
        <end position="236"/>
    </location>
</feature>
<dbReference type="InterPro" id="IPR003593">
    <property type="entry name" value="AAA+_ATPase"/>
</dbReference>
<keyword evidence="2" id="KW-0813">Transport</keyword>
<name>A0AA41Z731_9HYPH</name>
<dbReference type="GO" id="GO:0016887">
    <property type="term" value="F:ATP hydrolysis activity"/>
    <property type="evidence" value="ECO:0007669"/>
    <property type="project" value="InterPro"/>
</dbReference>
<dbReference type="InterPro" id="IPR017871">
    <property type="entry name" value="ABC_transporter-like_CS"/>
</dbReference>
<evidence type="ECO:0000313" key="12">
    <source>
        <dbReference type="Proteomes" id="UP001165667"/>
    </source>
</evidence>
<keyword evidence="9" id="KW-0472">Membrane</keyword>
<dbReference type="InterPro" id="IPR027417">
    <property type="entry name" value="P-loop_NTPase"/>
</dbReference>
<keyword evidence="7" id="KW-0408">Iron</keyword>
<dbReference type="SMART" id="SM00382">
    <property type="entry name" value="AAA"/>
    <property type="match status" value="1"/>
</dbReference>
<dbReference type="InterPro" id="IPR008995">
    <property type="entry name" value="Mo/tungstate-bd_C_term_dom"/>
</dbReference>
<keyword evidence="4" id="KW-0410">Iron transport</keyword>
<evidence type="ECO:0000256" key="6">
    <source>
        <dbReference type="ARBA" id="ARBA00022840"/>
    </source>
</evidence>
<dbReference type="SUPFAM" id="SSF50331">
    <property type="entry name" value="MOP-like"/>
    <property type="match status" value="1"/>
</dbReference>
<dbReference type="InterPro" id="IPR003439">
    <property type="entry name" value="ABC_transporter-like_ATP-bd"/>
</dbReference>
<keyword evidence="6 11" id="KW-0067">ATP-binding</keyword>
<evidence type="ECO:0000256" key="4">
    <source>
        <dbReference type="ARBA" id="ARBA00022496"/>
    </source>
</evidence>
<keyword evidence="5" id="KW-0547">Nucleotide-binding</keyword>
<dbReference type="GO" id="GO:0015408">
    <property type="term" value="F:ABC-type ferric iron transporter activity"/>
    <property type="evidence" value="ECO:0007669"/>
    <property type="project" value="InterPro"/>
</dbReference>
<organism evidence="11 12">
    <name type="scientific">Lichenifustis flavocetrariae</name>
    <dbReference type="NCBI Taxonomy" id="2949735"/>
    <lineage>
        <taxon>Bacteria</taxon>
        <taxon>Pseudomonadati</taxon>
        <taxon>Pseudomonadota</taxon>
        <taxon>Alphaproteobacteria</taxon>
        <taxon>Hyphomicrobiales</taxon>
        <taxon>Lichenihabitantaceae</taxon>
        <taxon>Lichenifustis</taxon>
    </lineage>
</organism>
<dbReference type="PANTHER" id="PTHR42781:SF4">
    <property type="entry name" value="SPERMIDINE_PUTRESCINE IMPORT ATP-BINDING PROTEIN POTA"/>
    <property type="match status" value="1"/>
</dbReference>
<accession>A0AA41Z731</accession>
<dbReference type="InterPro" id="IPR015853">
    <property type="entry name" value="ABC_transpr_FbpC"/>
</dbReference>
<dbReference type="EMBL" id="JAMOIM010000015">
    <property type="protein sequence ID" value="MCW6510452.1"/>
    <property type="molecule type" value="Genomic_DNA"/>
</dbReference>
<evidence type="ECO:0000259" key="10">
    <source>
        <dbReference type="PROSITE" id="PS50893"/>
    </source>
</evidence>
<dbReference type="Gene3D" id="3.40.50.300">
    <property type="entry name" value="P-loop containing nucleotide triphosphate hydrolases"/>
    <property type="match status" value="1"/>
</dbReference>
<evidence type="ECO:0000256" key="8">
    <source>
        <dbReference type="ARBA" id="ARBA00023065"/>
    </source>
</evidence>
<gene>
    <name evidence="11" type="ORF">M8523_20745</name>
</gene>
<comment type="similarity">
    <text evidence="1">Belongs to the ABC transporter superfamily.</text>
</comment>
<evidence type="ECO:0000256" key="2">
    <source>
        <dbReference type="ARBA" id="ARBA00022448"/>
    </source>
</evidence>
<dbReference type="PANTHER" id="PTHR42781">
    <property type="entry name" value="SPERMIDINE/PUTRESCINE IMPORT ATP-BINDING PROTEIN POTA"/>
    <property type="match status" value="1"/>
</dbReference>
<reference evidence="11" key="1">
    <citation type="submission" date="2022-05" db="EMBL/GenBank/DDBJ databases">
        <authorList>
            <person name="Pankratov T."/>
        </authorList>
    </citation>
    <scope>NUCLEOTIDE SEQUENCE</scope>
    <source>
        <strain evidence="11">BP6-180914</strain>
    </source>
</reference>
<dbReference type="SUPFAM" id="SSF52540">
    <property type="entry name" value="P-loop containing nucleoside triphosphate hydrolases"/>
    <property type="match status" value="1"/>
</dbReference>
<evidence type="ECO:0000256" key="7">
    <source>
        <dbReference type="ARBA" id="ARBA00023004"/>
    </source>
</evidence>
<dbReference type="InterPro" id="IPR013611">
    <property type="entry name" value="Transp-assoc_OB_typ2"/>
</dbReference>
<proteinExistence type="inferred from homology"/>
<keyword evidence="3" id="KW-1003">Cell membrane</keyword>
<evidence type="ECO:0000256" key="3">
    <source>
        <dbReference type="ARBA" id="ARBA00022475"/>
    </source>
</evidence>
<dbReference type="Proteomes" id="UP001165667">
    <property type="component" value="Unassembled WGS sequence"/>
</dbReference>
<sequence length="350" mass="36282">MSGLDLQGLRKTFGSMEALAGVDLRVPSGSRTAIVGPSGCGKTTLLRLIAGFEQPDAGRLALDGRVLFGEGAPVPSHHRNIGVVMQDGALFPHLSVADNIGFGLSRRDPSRAGTVAGLMDLVGLPGAMRDKRPDQLSGGQQQRVALARALAREPSLMLLDEPFSALDTGLRAATREAVAALLAAKAITTVLVTHDQAEALSFADQVAVMHDGRFRQIGAPRDLYLRPKDAMVAAFLGDAILLPATVAQGKVDCALGCFAADLSTDPGPCQLMLRPEQLHVSTIAEAPAAASTGEVVGISFGGASCTIQVRLASAPDLPPLRLSVPSRAEHQIGEAVAVAVDGPVHILPIS</sequence>
<dbReference type="GO" id="GO:0015697">
    <property type="term" value="P:quaternary ammonium group transport"/>
    <property type="evidence" value="ECO:0007669"/>
    <property type="project" value="UniProtKB-ARBA"/>
</dbReference>
<protein>
    <submittedName>
        <fullName evidence="11">ABC transporter ATP-binding protein</fullName>
    </submittedName>
</protein>
<evidence type="ECO:0000313" key="11">
    <source>
        <dbReference type="EMBL" id="MCW6510452.1"/>
    </source>
</evidence>
<evidence type="ECO:0000256" key="1">
    <source>
        <dbReference type="ARBA" id="ARBA00005417"/>
    </source>
</evidence>
<dbReference type="Pfam" id="PF00005">
    <property type="entry name" value="ABC_tran"/>
    <property type="match status" value="1"/>
</dbReference>
<dbReference type="GO" id="GO:0043190">
    <property type="term" value="C:ATP-binding cassette (ABC) transporter complex"/>
    <property type="evidence" value="ECO:0007669"/>
    <property type="project" value="InterPro"/>
</dbReference>
<evidence type="ECO:0000256" key="9">
    <source>
        <dbReference type="ARBA" id="ARBA00023136"/>
    </source>
</evidence>
<dbReference type="PROSITE" id="PS50893">
    <property type="entry name" value="ABC_TRANSPORTER_2"/>
    <property type="match status" value="1"/>
</dbReference>
<dbReference type="Pfam" id="PF08402">
    <property type="entry name" value="TOBE_2"/>
    <property type="match status" value="1"/>
</dbReference>
<dbReference type="PROSITE" id="PS00211">
    <property type="entry name" value="ABC_TRANSPORTER_1"/>
    <property type="match status" value="1"/>
</dbReference>
<dbReference type="CDD" id="cd03259">
    <property type="entry name" value="ABC_Carb_Solutes_like"/>
    <property type="match status" value="1"/>
</dbReference>
<dbReference type="FunFam" id="3.40.50.300:FF:000425">
    <property type="entry name" value="Probable ABC transporter, ATP-binding subunit"/>
    <property type="match status" value="1"/>
</dbReference>
<comment type="caution">
    <text evidence="11">The sequence shown here is derived from an EMBL/GenBank/DDBJ whole genome shotgun (WGS) entry which is preliminary data.</text>
</comment>
<keyword evidence="8" id="KW-0406">Ion transport</keyword>
<dbReference type="InterPro" id="IPR050093">
    <property type="entry name" value="ABC_SmlMolc_Importer"/>
</dbReference>
<keyword evidence="12" id="KW-1185">Reference proteome</keyword>
<dbReference type="AlphaFoldDB" id="A0AA41Z731"/>
<evidence type="ECO:0000256" key="5">
    <source>
        <dbReference type="ARBA" id="ARBA00022741"/>
    </source>
</evidence>
<dbReference type="GO" id="GO:0005524">
    <property type="term" value="F:ATP binding"/>
    <property type="evidence" value="ECO:0007669"/>
    <property type="project" value="UniProtKB-KW"/>
</dbReference>